<dbReference type="EMBL" id="CP071091">
    <property type="protein sequence ID" value="QSQ15264.1"/>
    <property type="molecule type" value="Genomic_DNA"/>
</dbReference>
<proteinExistence type="predicted"/>
<protein>
    <submittedName>
        <fullName evidence="2">TonB C-terminal domain-containing protein</fullName>
    </submittedName>
</protein>
<gene>
    <name evidence="2" type="ORF">JY572_04030</name>
</gene>
<dbReference type="Gene3D" id="3.30.1150.10">
    <property type="match status" value="1"/>
</dbReference>
<feature type="compositionally biased region" description="Low complexity" evidence="1">
    <location>
        <begin position="126"/>
        <end position="140"/>
    </location>
</feature>
<dbReference type="SUPFAM" id="SSF74653">
    <property type="entry name" value="TolA/TonB C-terminal domain"/>
    <property type="match status" value="1"/>
</dbReference>
<sequence>MRRSRRLGWAALASLVIHAVLLVLLSNTEPPARPSPRHPGSKPAPLFVEVVHAPPQAPSPVEAPKPTGDSAPQRPPRDTGTPVRKPRRVESPPAIEAPVRPPDRTDTPHASSPPPSDGHLFSLPKTLTPGGIPLPSGSPIQSGRTLHPGDPAPSREALAAEEGERVRGRVQGFIDDQQAILRVENGLVDPYFTELRKALEKGFVDAPVFPGSPLGKQIATAWAAQAQRFGTTGTPAGPVPQASTPTEQLKALETRLGRNTLEHLRSRVQLGSELRHVADGGGGKLVVTLELLQDADGTLREAKLVSVSGVPAYDTYVLNAVPSALAKLPPPRDGARGIKPEGIRSLWAVEGRVVYFRKAKDLKKRSALYLATALAVGVLAGRFEETTGEVEVVDFTNPRFVCQPRLLRVY</sequence>
<name>A0ABX7NA54_9BACT</name>
<evidence type="ECO:0000313" key="2">
    <source>
        <dbReference type="EMBL" id="QSQ15264.1"/>
    </source>
</evidence>
<evidence type="ECO:0000313" key="3">
    <source>
        <dbReference type="Proteomes" id="UP000663090"/>
    </source>
</evidence>
<reference evidence="2 3" key="1">
    <citation type="submission" date="2021-02" db="EMBL/GenBank/DDBJ databases">
        <title>De Novo genome assembly of isolated myxobacteria.</title>
        <authorList>
            <person name="Stevens D.C."/>
        </authorList>
    </citation>
    <scope>NUCLEOTIDE SEQUENCE [LARGE SCALE GENOMIC DNA]</scope>
    <source>
        <strain evidence="2 3">SCHIC003</strain>
    </source>
</reference>
<evidence type="ECO:0000256" key="1">
    <source>
        <dbReference type="SAM" id="MobiDB-lite"/>
    </source>
</evidence>
<feature type="region of interest" description="Disordered" evidence="1">
    <location>
        <begin position="30"/>
        <end position="154"/>
    </location>
</feature>
<keyword evidence="3" id="KW-1185">Reference proteome</keyword>
<accession>A0ABX7NA54</accession>
<organism evidence="2 3">
    <name type="scientific">Myxococcus landrumensis</name>
    <dbReference type="NCBI Taxonomy" id="2813577"/>
    <lineage>
        <taxon>Bacteria</taxon>
        <taxon>Pseudomonadati</taxon>
        <taxon>Myxococcota</taxon>
        <taxon>Myxococcia</taxon>
        <taxon>Myxococcales</taxon>
        <taxon>Cystobacterineae</taxon>
        <taxon>Myxococcaceae</taxon>
        <taxon>Myxococcus</taxon>
    </lineage>
</organism>
<dbReference type="Proteomes" id="UP000663090">
    <property type="component" value="Chromosome"/>
</dbReference>
<dbReference type="Pfam" id="PF13103">
    <property type="entry name" value="TonB_2"/>
    <property type="match status" value="1"/>
</dbReference>